<proteinExistence type="predicted"/>
<dbReference type="AlphaFoldDB" id="A0A9D2HCL4"/>
<evidence type="ECO:0000313" key="3">
    <source>
        <dbReference type="Proteomes" id="UP000824225"/>
    </source>
</evidence>
<name>A0A9D2HCL4_9BACT</name>
<evidence type="ECO:0000259" key="1">
    <source>
        <dbReference type="Pfam" id="PF12682"/>
    </source>
</evidence>
<dbReference type="PANTHER" id="PTHR39201:SF1">
    <property type="entry name" value="FLAVODOXIN-LIKE DOMAIN-CONTAINING PROTEIN"/>
    <property type="match status" value="1"/>
</dbReference>
<reference evidence="2" key="2">
    <citation type="submission" date="2021-04" db="EMBL/GenBank/DDBJ databases">
        <authorList>
            <person name="Gilroy R."/>
        </authorList>
    </citation>
    <scope>NUCLEOTIDE SEQUENCE</scope>
    <source>
        <strain evidence="2">CHK186-16707</strain>
    </source>
</reference>
<accession>A0A9D2HCL4</accession>
<dbReference type="Pfam" id="PF12682">
    <property type="entry name" value="Flavodoxin_4"/>
    <property type="match status" value="1"/>
</dbReference>
<organism evidence="2 3">
    <name type="scientific">Candidatus Mailhella merdigallinarum</name>
    <dbReference type="NCBI Taxonomy" id="2838658"/>
    <lineage>
        <taxon>Bacteria</taxon>
        <taxon>Pseudomonadati</taxon>
        <taxon>Thermodesulfobacteriota</taxon>
        <taxon>Desulfovibrionia</taxon>
        <taxon>Desulfovibrionales</taxon>
        <taxon>Desulfovibrionaceae</taxon>
        <taxon>Mailhella</taxon>
    </lineage>
</organism>
<dbReference type="Proteomes" id="UP000824225">
    <property type="component" value="Unassembled WGS sequence"/>
</dbReference>
<dbReference type="InterPro" id="IPR008254">
    <property type="entry name" value="Flavodoxin/NO_synth"/>
</dbReference>
<dbReference type="PANTHER" id="PTHR39201">
    <property type="entry name" value="EXPORTED PROTEIN-RELATED"/>
    <property type="match status" value="1"/>
</dbReference>
<dbReference type="EMBL" id="DXAN01000020">
    <property type="protein sequence ID" value="HJA08752.1"/>
    <property type="molecule type" value="Genomic_DNA"/>
</dbReference>
<dbReference type="Gene3D" id="3.40.50.360">
    <property type="match status" value="1"/>
</dbReference>
<reference evidence="2" key="1">
    <citation type="journal article" date="2021" name="PeerJ">
        <title>Extensive microbial diversity within the chicken gut microbiome revealed by metagenomics and culture.</title>
        <authorList>
            <person name="Gilroy R."/>
            <person name="Ravi A."/>
            <person name="Getino M."/>
            <person name="Pursley I."/>
            <person name="Horton D.L."/>
            <person name="Alikhan N.F."/>
            <person name="Baker D."/>
            <person name="Gharbi K."/>
            <person name="Hall N."/>
            <person name="Watson M."/>
            <person name="Adriaenssens E.M."/>
            <person name="Foster-Nyarko E."/>
            <person name="Jarju S."/>
            <person name="Secka A."/>
            <person name="Antonio M."/>
            <person name="Oren A."/>
            <person name="Chaudhuri R.R."/>
            <person name="La Ragione R."/>
            <person name="Hildebrand F."/>
            <person name="Pallen M.J."/>
        </authorList>
    </citation>
    <scope>NUCLEOTIDE SEQUENCE</scope>
    <source>
        <strain evidence="2">CHK186-16707</strain>
    </source>
</reference>
<dbReference type="SUPFAM" id="SSF52218">
    <property type="entry name" value="Flavoproteins"/>
    <property type="match status" value="1"/>
</dbReference>
<gene>
    <name evidence="2" type="ORF">H9962_06155</name>
</gene>
<dbReference type="InterPro" id="IPR029039">
    <property type="entry name" value="Flavoprotein-like_sf"/>
</dbReference>
<sequence length="166" mass="18652">MCSPLRGRSPPAIQRWCCIIQKTGHTEELARYIQKKTNADMAQISPVTPYPSDYDETVRISRLELLTGRRNPVQPLSVRLQQYDSIFLGTPLWWGTLAVPVLQLLTQHPLEGKRVLPFSTNAGGNRDKIFDDLLLLCPKADVHAPLALRAGELQRAQGKVDAWIRG</sequence>
<dbReference type="GO" id="GO:0010181">
    <property type="term" value="F:FMN binding"/>
    <property type="evidence" value="ECO:0007669"/>
    <property type="project" value="InterPro"/>
</dbReference>
<comment type="caution">
    <text evidence="2">The sequence shown here is derived from an EMBL/GenBank/DDBJ whole genome shotgun (WGS) entry which is preliminary data.</text>
</comment>
<evidence type="ECO:0000313" key="2">
    <source>
        <dbReference type="EMBL" id="HJA08752.1"/>
    </source>
</evidence>
<protein>
    <recommendedName>
        <fullName evidence="1">Flavodoxin-like domain-containing protein</fullName>
    </recommendedName>
</protein>
<feature type="domain" description="Flavodoxin-like" evidence="1">
    <location>
        <begin position="23"/>
        <end position="143"/>
    </location>
</feature>